<dbReference type="AlphaFoldDB" id="A0A4U5M0Z7"/>
<feature type="coiled-coil region" evidence="1">
    <location>
        <begin position="124"/>
        <end position="151"/>
    </location>
</feature>
<accession>A0A4U5M0Z7</accession>
<name>A0A4U5M0Z7_STECR</name>
<dbReference type="Proteomes" id="UP000298663">
    <property type="component" value="Unassembled WGS sequence"/>
</dbReference>
<comment type="caution">
    <text evidence="3">The sequence shown here is derived from an EMBL/GenBank/DDBJ whole genome shotgun (WGS) entry which is preliminary data.</text>
</comment>
<feature type="region of interest" description="Disordered" evidence="2">
    <location>
        <begin position="153"/>
        <end position="177"/>
    </location>
</feature>
<keyword evidence="4" id="KW-1185">Reference proteome</keyword>
<sequence length="255" mass="29895">MLDGCVRALEVEELHKKQMLVIESLAKERDEFQDQLNEQIHKTNKIQELLDLEVQSKELQEDKFKKIVMHLMEERKMLLLELHKLQSRVDKTENNFLTSQQATSELRSEIADLNATSYSLKDKNHRLTMETQDLREQLKEQSRNLATLAQKTAHMTTTPRHVRNVPKTNPNIRTNPRPQSLYIFQTLPEEPQPEIARRFITNQKKETRRSVPNLHFPQIADEDEKLPEKPKRGLLKRLSMRLGSPNVGKNLINLI</sequence>
<feature type="compositionally biased region" description="Polar residues" evidence="2">
    <location>
        <begin position="166"/>
        <end position="177"/>
    </location>
</feature>
<protein>
    <submittedName>
        <fullName evidence="3">Uncharacterized protein</fullName>
    </submittedName>
</protein>
<evidence type="ECO:0000313" key="3">
    <source>
        <dbReference type="EMBL" id="TKR62317.1"/>
    </source>
</evidence>
<keyword evidence="1" id="KW-0175">Coiled coil</keyword>
<organism evidence="3 4">
    <name type="scientific">Steinernema carpocapsae</name>
    <name type="common">Entomopathogenic nematode</name>
    <dbReference type="NCBI Taxonomy" id="34508"/>
    <lineage>
        <taxon>Eukaryota</taxon>
        <taxon>Metazoa</taxon>
        <taxon>Ecdysozoa</taxon>
        <taxon>Nematoda</taxon>
        <taxon>Chromadorea</taxon>
        <taxon>Rhabditida</taxon>
        <taxon>Tylenchina</taxon>
        <taxon>Panagrolaimomorpha</taxon>
        <taxon>Strongyloidoidea</taxon>
        <taxon>Steinernematidae</taxon>
        <taxon>Steinernema</taxon>
    </lineage>
</organism>
<evidence type="ECO:0000313" key="4">
    <source>
        <dbReference type="Proteomes" id="UP000298663"/>
    </source>
</evidence>
<gene>
    <name evidence="3" type="ORF">L596_026298</name>
</gene>
<reference evidence="3 4" key="2">
    <citation type="journal article" date="2019" name="G3 (Bethesda)">
        <title>Hybrid Assembly of the Genome of the Entomopathogenic Nematode Steinernema carpocapsae Identifies the X-Chromosome.</title>
        <authorList>
            <person name="Serra L."/>
            <person name="Macchietto M."/>
            <person name="Macias-Munoz A."/>
            <person name="McGill C.J."/>
            <person name="Rodriguez I.M."/>
            <person name="Rodriguez B."/>
            <person name="Murad R."/>
            <person name="Mortazavi A."/>
        </authorList>
    </citation>
    <scope>NUCLEOTIDE SEQUENCE [LARGE SCALE GENOMIC DNA]</scope>
    <source>
        <strain evidence="3 4">ALL</strain>
    </source>
</reference>
<evidence type="ECO:0000256" key="1">
    <source>
        <dbReference type="SAM" id="Coils"/>
    </source>
</evidence>
<evidence type="ECO:0000256" key="2">
    <source>
        <dbReference type="SAM" id="MobiDB-lite"/>
    </source>
</evidence>
<proteinExistence type="predicted"/>
<dbReference type="OrthoDB" id="10557494at2759"/>
<dbReference type="EMBL" id="AZBU02000010">
    <property type="protein sequence ID" value="TKR62317.1"/>
    <property type="molecule type" value="Genomic_DNA"/>
</dbReference>
<reference evidence="3 4" key="1">
    <citation type="journal article" date="2015" name="Genome Biol.">
        <title>Comparative genomics of Steinernema reveals deeply conserved gene regulatory networks.</title>
        <authorList>
            <person name="Dillman A.R."/>
            <person name="Macchietto M."/>
            <person name="Porter C.F."/>
            <person name="Rogers A."/>
            <person name="Williams B."/>
            <person name="Antoshechkin I."/>
            <person name="Lee M.M."/>
            <person name="Goodwin Z."/>
            <person name="Lu X."/>
            <person name="Lewis E.E."/>
            <person name="Goodrich-Blair H."/>
            <person name="Stock S.P."/>
            <person name="Adams B.J."/>
            <person name="Sternberg P.W."/>
            <person name="Mortazavi A."/>
        </authorList>
    </citation>
    <scope>NUCLEOTIDE SEQUENCE [LARGE SCALE GENOMIC DNA]</scope>
    <source>
        <strain evidence="3 4">ALL</strain>
    </source>
</reference>
<feature type="coiled-coil region" evidence="1">
    <location>
        <begin position="22"/>
        <end position="95"/>
    </location>
</feature>